<dbReference type="SMART" id="SM00490">
    <property type="entry name" value="HELICc"/>
    <property type="match status" value="1"/>
</dbReference>
<evidence type="ECO:0000256" key="4">
    <source>
        <dbReference type="ARBA" id="ARBA00022723"/>
    </source>
</evidence>
<dbReference type="Proteomes" id="UP000077786">
    <property type="component" value="Unassembled WGS sequence"/>
</dbReference>
<dbReference type="SUPFAM" id="SSF47819">
    <property type="entry name" value="HRDC-like"/>
    <property type="match status" value="1"/>
</dbReference>
<dbReference type="RefSeq" id="WP_064273252.1">
    <property type="nucleotide sequence ID" value="NZ_LUTU01000004.1"/>
</dbReference>
<evidence type="ECO:0000313" key="21">
    <source>
        <dbReference type="Proteomes" id="UP000077786"/>
    </source>
</evidence>
<sequence>MTEGQNHPAARPGQSPEQVLADVFGFPGFRGLQGEAVETVMRGEDVLVLMPTGGGKSLCYQVPALCRDGMGLVISPLIALMDDQVAGLRQLGIRAAALHSELDAEERDILHQDLRNNQIDILYISPERLLQPATSNFLSKRRISLIAIDEAHCVSAWGHEFRPEYRALASLPELFPNVPRIALTATADPRTRDDILNVLGMPDARVLMASFHRPNLFMEARPKGGESKQLTEALESHRSGAAIVYCGSRNKTERVATMLRGKGLTALPFHAGLSPIEKRATLMRFRSGEDMVIVATVAFGMGIDRPDVRCVVHLDMPSSPEAYYQQIGRAGRDGEKSDTLLLYGGEDMARARHWLEQSSAPNNEKRVMQSRLESMIALTETTGCRTQALLACFGENLSSPCGHCDNCINPVSTFDGTEAAQKVLSAIYRTGQRLGAVQLTNVLRGKTNETIERHAYQHLSVFGIGKDQTENWWRAVVRQLIARGAIRTHGEHGSLALQSEIARPILRGEERVSLRLDAKQSLIARSPTTNPENDNLSAEEKSVFDALRQWRLSEAREQEIPPYVIFHDSVLRDIAREHPVSHQELGSIKGVGASKLDRYGESVLAVIKEISATIMA</sequence>
<evidence type="ECO:0000313" key="20">
    <source>
        <dbReference type="EMBL" id="OAJ68981.1"/>
    </source>
</evidence>
<comment type="cofactor">
    <cofactor evidence="1">
        <name>Mg(2+)</name>
        <dbReference type="ChEBI" id="CHEBI:18420"/>
    </cofactor>
</comment>
<feature type="domain" description="Helicase ATP-binding" evidence="18">
    <location>
        <begin position="37"/>
        <end position="205"/>
    </location>
</feature>
<dbReference type="Gene3D" id="3.40.50.300">
    <property type="entry name" value="P-loop containing nucleotide triphosphate hydrolases"/>
    <property type="match status" value="2"/>
</dbReference>
<evidence type="ECO:0000256" key="11">
    <source>
        <dbReference type="ARBA" id="ARBA00023125"/>
    </source>
</evidence>
<evidence type="ECO:0000256" key="5">
    <source>
        <dbReference type="ARBA" id="ARBA00022741"/>
    </source>
</evidence>
<evidence type="ECO:0000256" key="6">
    <source>
        <dbReference type="ARBA" id="ARBA00022763"/>
    </source>
</evidence>
<dbReference type="GO" id="GO:0005737">
    <property type="term" value="C:cytoplasm"/>
    <property type="evidence" value="ECO:0007669"/>
    <property type="project" value="TreeGrafter"/>
</dbReference>
<dbReference type="GO" id="GO:0016787">
    <property type="term" value="F:hydrolase activity"/>
    <property type="evidence" value="ECO:0007669"/>
    <property type="project" value="UniProtKB-KW"/>
</dbReference>
<dbReference type="NCBIfam" id="TIGR01389">
    <property type="entry name" value="recQ"/>
    <property type="match status" value="1"/>
</dbReference>
<dbReference type="AlphaFoldDB" id="A0A1B6VP32"/>
<dbReference type="GO" id="GO:0043590">
    <property type="term" value="C:bacterial nucleoid"/>
    <property type="evidence" value="ECO:0007669"/>
    <property type="project" value="TreeGrafter"/>
</dbReference>
<dbReference type="GO" id="GO:0009378">
    <property type="term" value="F:four-way junction helicase activity"/>
    <property type="evidence" value="ECO:0007669"/>
    <property type="project" value="TreeGrafter"/>
</dbReference>
<proteinExistence type="inferred from homology"/>
<evidence type="ECO:0000256" key="15">
    <source>
        <dbReference type="ARBA" id="ARBA00034617"/>
    </source>
</evidence>
<comment type="catalytic activity">
    <reaction evidence="15">
        <text>Couples ATP hydrolysis with the unwinding of duplex DNA by translocating in the 3'-5' direction.</text>
        <dbReference type="EC" id="5.6.2.4"/>
    </reaction>
</comment>
<dbReference type="PROSITE" id="PS50967">
    <property type="entry name" value="HRDC"/>
    <property type="match status" value="1"/>
</dbReference>
<dbReference type="PANTHER" id="PTHR13710:SF105">
    <property type="entry name" value="ATP-DEPENDENT DNA HELICASE Q1"/>
    <property type="match status" value="1"/>
</dbReference>
<evidence type="ECO:0000259" key="19">
    <source>
        <dbReference type="PROSITE" id="PS51194"/>
    </source>
</evidence>
<keyword evidence="7" id="KW-0378">Hydrolase</keyword>
<evidence type="ECO:0000256" key="14">
    <source>
        <dbReference type="ARBA" id="ARBA00023235"/>
    </source>
</evidence>
<dbReference type="FunFam" id="3.40.50.300:FF:000296">
    <property type="entry name" value="ATP-dependent DNA helicase RecQ"/>
    <property type="match status" value="1"/>
</dbReference>
<dbReference type="GO" id="GO:0009432">
    <property type="term" value="P:SOS response"/>
    <property type="evidence" value="ECO:0007669"/>
    <property type="project" value="UniProtKB-UniRule"/>
</dbReference>
<dbReference type="InterPro" id="IPR044876">
    <property type="entry name" value="HRDC_dom_sf"/>
</dbReference>
<dbReference type="OrthoDB" id="9760034at2"/>
<keyword evidence="6" id="KW-0227">DNA damage</keyword>
<dbReference type="SMART" id="SM00956">
    <property type="entry name" value="RQC"/>
    <property type="match status" value="1"/>
</dbReference>
<dbReference type="Pfam" id="PF00271">
    <property type="entry name" value="Helicase_C"/>
    <property type="match status" value="1"/>
</dbReference>
<dbReference type="InterPro" id="IPR004589">
    <property type="entry name" value="DNA_helicase_ATP-dep_RecQ"/>
</dbReference>
<feature type="domain" description="Helicase C-terminal" evidence="19">
    <location>
        <begin position="226"/>
        <end position="376"/>
    </location>
</feature>
<dbReference type="InterPro" id="IPR018982">
    <property type="entry name" value="RQC_domain"/>
</dbReference>
<dbReference type="GO" id="GO:0003677">
    <property type="term" value="F:DNA binding"/>
    <property type="evidence" value="ECO:0007669"/>
    <property type="project" value="UniProtKB-KW"/>
</dbReference>
<dbReference type="PATRIC" id="fig|38307.3.peg.566"/>
<evidence type="ECO:0000256" key="13">
    <source>
        <dbReference type="ARBA" id="ARBA00023204"/>
    </source>
</evidence>
<reference evidence="20 21" key="1">
    <citation type="submission" date="2016-03" db="EMBL/GenBank/DDBJ databases">
        <title>Draft genome sequence of Gluconobacter cerinus strain CECT 9110.</title>
        <authorList>
            <person name="Sainz F."/>
            <person name="Mas A."/>
            <person name="Torija M.J."/>
        </authorList>
    </citation>
    <scope>NUCLEOTIDE SEQUENCE [LARGE SCALE GENOMIC DNA]</scope>
    <source>
        <strain evidence="20 21">CECT 9110</strain>
    </source>
</reference>
<keyword evidence="11" id="KW-0238">DNA-binding</keyword>
<dbReference type="PANTHER" id="PTHR13710">
    <property type="entry name" value="DNA HELICASE RECQ FAMILY MEMBER"/>
    <property type="match status" value="1"/>
</dbReference>
<accession>A0A1B6VP32</accession>
<evidence type="ECO:0000256" key="8">
    <source>
        <dbReference type="ARBA" id="ARBA00022806"/>
    </source>
</evidence>
<dbReference type="InterPro" id="IPR002121">
    <property type="entry name" value="HRDC_dom"/>
</dbReference>
<dbReference type="Gene3D" id="1.10.150.80">
    <property type="entry name" value="HRDC domain"/>
    <property type="match status" value="1"/>
</dbReference>
<gene>
    <name evidence="20" type="ORF">A0123_00551</name>
</gene>
<evidence type="ECO:0000259" key="17">
    <source>
        <dbReference type="PROSITE" id="PS50967"/>
    </source>
</evidence>
<comment type="caution">
    <text evidence="20">The sequence shown here is derived from an EMBL/GenBank/DDBJ whole genome shotgun (WGS) entry which is preliminary data.</text>
</comment>
<evidence type="ECO:0000256" key="12">
    <source>
        <dbReference type="ARBA" id="ARBA00023172"/>
    </source>
</evidence>
<keyword evidence="14" id="KW-0413">Isomerase</keyword>
<dbReference type="CDD" id="cd17920">
    <property type="entry name" value="DEXHc_RecQ"/>
    <property type="match status" value="1"/>
</dbReference>
<dbReference type="Gene3D" id="1.10.10.10">
    <property type="entry name" value="Winged helix-like DNA-binding domain superfamily/Winged helix DNA-binding domain"/>
    <property type="match status" value="1"/>
</dbReference>
<dbReference type="SMART" id="SM00341">
    <property type="entry name" value="HRDC"/>
    <property type="match status" value="1"/>
</dbReference>
<dbReference type="PROSITE" id="PS51194">
    <property type="entry name" value="HELICASE_CTER"/>
    <property type="match status" value="1"/>
</dbReference>
<dbReference type="EMBL" id="LUTU01000004">
    <property type="protein sequence ID" value="OAJ68981.1"/>
    <property type="molecule type" value="Genomic_DNA"/>
</dbReference>
<evidence type="ECO:0000259" key="18">
    <source>
        <dbReference type="PROSITE" id="PS51192"/>
    </source>
</evidence>
<dbReference type="GO" id="GO:0030894">
    <property type="term" value="C:replisome"/>
    <property type="evidence" value="ECO:0007669"/>
    <property type="project" value="TreeGrafter"/>
</dbReference>
<dbReference type="PROSITE" id="PS51192">
    <property type="entry name" value="HELICASE_ATP_BIND_1"/>
    <property type="match status" value="1"/>
</dbReference>
<dbReference type="SUPFAM" id="SSF52540">
    <property type="entry name" value="P-loop containing nucleoside triphosphate hydrolases"/>
    <property type="match status" value="1"/>
</dbReference>
<keyword evidence="9" id="KW-0862">Zinc</keyword>
<evidence type="ECO:0000256" key="16">
    <source>
        <dbReference type="NCBIfam" id="TIGR01389"/>
    </source>
</evidence>
<name>A0A1B6VP32_9PROT</name>
<dbReference type="GO" id="GO:0006281">
    <property type="term" value="P:DNA repair"/>
    <property type="evidence" value="ECO:0007669"/>
    <property type="project" value="UniProtKB-KW"/>
</dbReference>
<keyword evidence="13" id="KW-0234">DNA repair</keyword>
<dbReference type="GO" id="GO:0046872">
    <property type="term" value="F:metal ion binding"/>
    <property type="evidence" value="ECO:0007669"/>
    <property type="project" value="UniProtKB-KW"/>
</dbReference>
<dbReference type="InterPro" id="IPR010997">
    <property type="entry name" value="HRDC-like_sf"/>
</dbReference>
<keyword evidence="12" id="KW-0233">DNA recombination</keyword>
<dbReference type="Pfam" id="PF09382">
    <property type="entry name" value="RQC"/>
    <property type="match status" value="1"/>
</dbReference>
<comment type="cofactor">
    <cofactor evidence="2">
        <name>Zn(2+)</name>
        <dbReference type="ChEBI" id="CHEBI:29105"/>
    </cofactor>
</comment>
<dbReference type="NCBIfam" id="TIGR00614">
    <property type="entry name" value="recQ_fam"/>
    <property type="match status" value="1"/>
</dbReference>
<evidence type="ECO:0000256" key="9">
    <source>
        <dbReference type="ARBA" id="ARBA00022833"/>
    </source>
</evidence>
<evidence type="ECO:0000256" key="3">
    <source>
        <dbReference type="ARBA" id="ARBA00005446"/>
    </source>
</evidence>
<feature type="domain" description="HRDC" evidence="17">
    <location>
        <begin position="537"/>
        <end position="616"/>
    </location>
</feature>
<dbReference type="GO" id="GO:0006310">
    <property type="term" value="P:DNA recombination"/>
    <property type="evidence" value="ECO:0007669"/>
    <property type="project" value="UniProtKB-UniRule"/>
</dbReference>
<keyword evidence="10" id="KW-0067">ATP-binding</keyword>
<dbReference type="GO" id="GO:0006260">
    <property type="term" value="P:DNA replication"/>
    <property type="evidence" value="ECO:0007669"/>
    <property type="project" value="InterPro"/>
</dbReference>
<keyword evidence="5" id="KW-0547">Nucleotide-binding</keyword>
<organism evidence="20 21">
    <name type="scientific">Gluconobacter cerinus</name>
    <dbReference type="NCBI Taxonomy" id="38307"/>
    <lineage>
        <taxon>Bacteria</taxon>
        <taxon>Pseudomonadati</taxon>
        <taxon>Pseudomonadota</taxon>
        <taxon>Alphaproteobacteria</taxon>
        <taxon>Acetobacterales</taxon>
        <taxon>Acetobacteraceae</taxon>
        <taxon>Gluconobacter</taxon>
    </lineage>
</organism>
<dbReference type="InterPro" id="IPR011545">
    <property type="entry name" value="DEAD/DEAH_box_helicase_dom"/>
</dbReference>
<comment type="similarity">
    <text evidence="3">Belongs to the helicase family. RecQ subfamily.</text>
</comment>
<dbReference type="Pfam" id="PF16124">
    <property type="entry name" value="RecQ_Zn_bind"/>
    <property type="match status" value="1"/>
</dbReference>
<keyword evidence="8 20" id="KW-0347">Helicase</keyword>
<dbReference type="GO" id="GO:0005524">
    <property type="term" value="F:ATP binding"/>
    <property type="evidence" value="ECO:0007669"/>
    <property type="project" value="UniProtKB-KW"/>
</dbReference>
<evidence type="ECO:0000256" key="10">
    <source>
        <dbReference type="ARBA" id="ARBA00022840"/>
    </source>
</evidence>
<evidence type="ECO:0000256" key="2">
    <source>
        <dbReference type="ARBA" id="ARBA00001947"/>
    </source>
</evidence>
<evidence type="ECO:0000256" key="7">
    <source>
        <dbReference type="ARBA" id="ARBA00022801"/>
    </source>
</evidence>
<protein>
    <recommendedName>
        <fullName evidence="16">DNA helicase RecQ</fullName>
        <ecNumber evidence="16">5.6.2.4</ecNumber>
    </recommendedName>
</protein>
<keyword evidence="4" id="KW-0479">Metal-binding</keyword>
<dbReference type="InterPro" id="IPR001650">
    <property type="entry name" value="Helicase_C-like"/>
</dbReference>
<dbReference type="Pfam" id="PF00270">
    <property type="entry name" value="DEAD"/>
    <property type="match status" value="1"/>
</dbReference>
<dbReference type="Pfam" id="PF00570">
    <property type="entry name" value="HRDC"/>
    <property type="match status" value="1"/>
</dbReference>
<dbReference type="InterPro" id="IPR027417">
    <property type="entry name" value="P-loop_NTPase"/>
</dbReference>
<dbReference type="InterPro" id="IPR036388">
    <property type="entry name" value="WH-like_DNA-bd_sf"/>
</dbReference>
<evidence type="ECO:0000256" key="1">
    <source>
        <dbReference type="ARBA" id="ARBA00001946"/>
    </source>
</evidence>
<dbReference type="InterPro" id="IPR036390">
    <property type="entry name" value="WH_DNA-bd_sf"/>
</dbReference>
<dbReference type="SMART" id="SM00487">
    <property type="entry name" value="DEXDc"/>
    <property type="match status" value="1"/>
</dbReference>
<dbReference type="EC" id="5.6.2.4" evidence="16"/>
<dbReference type="SUPFAM" id="SSF46785">
    <property type="entry name" value="Winged helix' DNA-binding domain"/>
    <property type="match status" value="1"/>
</dbReference>
<dbReference type="InterPro" id="IPR006293">
    <property type="entry name" value="DNA_helicase_ATP-dep_RecQ_bac"/>
</dbReference>
<dbReference type="InterPro" id="IPR014001">
    <property type="entry name" value="Helicase_ATP-bd"/>
</dbReference>
<dbReference type="GO" id="GO:0043138">
    <property type="term" value="F:3'-5' DNA helicase activity"/>
    <property type="evidence" value="ECO:0007669"/>
    <property type="project" value="UniProtKB-EC"/>
</dbReference>
<dbReference type="InterPro" id="IPR032284">
    <property type="entry name" value="RecQ_Zn-bd"/>
</dbReference>